<dbReference type="AlphaFoldDB" id="A0A2M9FXU8"/>
<evidence type="ECO:0000313" key="1">
    <source>
        <dbReference type="EMBL" id="PJK28259.1"/>
    </source>
</evidence>
<sequence length="146" mass="16196">MSTESGPAAVTESARRLIELIETENACLEARQPQKLADTEARKRDLIERYRAEVDMIRSGRVRIRPEERQILIDTGRALETAMARHARMVVRMKSVTEGLVHAVAERAARNKAPADGYGANGRVQAATLARNAYRAPTALSVNRMV</sequence>
<dbReference type="Proteomes" id="UP000229498">
    <property type="component" value="Unassembled WGS sequence"/>
</dbReference>
<accession>A0A2M9FXU8</accession>
<proteinExistence type="predicted"/>
<comment type="caution">
    <text evidence="1">The sequence shown here is derived from an EMBL/GenBank/DDBJ whole genome shotgun (WGS) entry which is preliminary data.</text>
</comment>
<evidence type="ECO:0000313" key="2">
    <source>
        <dbReference type="Proteomes" id="UP000229498"/>
    </source>
</evidence>
<reference evidence="1 2" key="1">
    <citation type="submission" date="2017-11" db="EMBL/GenBank/DDBJ databases">
        <title>Draft genome sequence of Rhizobiales bacterium SY3-13.</title>
        <authorList>
            <person name="Sun C."/>
        </authorList>
    </citation>
    <scope>NUCLEOTIDE SEQUENCE [LARGE SCALE GENOMIC DNA]</scope>
    <source>
        <strain evidence="1 2">SY3-13</strain>
    </source>
</reference>
<name>A0A2M9FXU8_9PROT</name>
<keyword evidence="2" id="KW-1185">Reference proteome</keyword>
<evidence type="ECO:0008006" key="3">
    <source>
        <dbReference type="Google" id="ProtNLM"/>
    </source>
</evidence>
<protein>
    <recommendedName>
        <fullName evidence="3">Flagellar basal-body protein FlbY</fullName>
    </recommendedName>
</protein>
<dbReference type="RefSeq" id="WP_109794707.1">
    <property type="nucleotide sequence ID" value="NZ_PHIG01000047.1"/>
</dbReference>
<organism evidence="1 2">
    <name type="scientific">Minwuia thermotolerans</name>
    <dbReference type="NCBI Taxonomy" id="2056226"/>
    <lineage>
        <taxon>Bacteria</taxon>
        <taxon>Pseudomonadati</taxon>
        <taxon>Pseudomonadota</taxon>
        <taxon>Alphaproteobacteria</taxon>
        <taxon>Minwuiales</taxon>
        <taxon>Minwuiaceae</taxon>
        <taxon>Minwuia</taxon>
    </lineage>
</organism>
<dbReference type="EMBL" id="PHIG01000047">
    <property type="protein sequence ID" value="PJK28259.1"/>
    <property type="molecule type" value="Genomic_DNA"/>
</dbReference>
<gene>
    <name evidence="1" type="ORF">CVT23_17965</name>
</gene>